<evidence type="ECO:0000256" key="1">
    <source>
        <dbReference type="SAM" id="SignalP"/>
    </source>
</evidence>
<organism evidence="2 4">
    <name type="scientific">Pseudomonas flexibilis</name>
    <dbReference type="NCBI Taxonomy" id="706570"/>
    <lineage>
        <taxon>Bacteria</taxon>
        <taxon>Pseudomonadati</taxon>
        <taxon>Pseudomonadota</taxon>
        <taxon>Gammaproteobacteria</taxon>
        <taxon>Pseudomonadales</taxon>
        <taxon>Pseudomonadaceae</taxon>
        <taxon>Pseudomonas</taxon>
    </lineage>
</organism>
<evidence type="ECO:0000313" key="4">
    <source>
        <dbReference type="Proteomes" id="UP000030980"/>
    </source>
</evidence>
<dbReference type="OrthoDB" id="7017559at2"/>
<feature type="signal peptide" evidence="1">
    <location>
        <begin position="1"/>
        <end position="23"/>
    </location>
</feature>
<feature type="chain" id="PRO_5015034585" evidence="1">
    <location>
        <begin position="24"/>
        <end position="77"/>
    </location>
</feature>
<name>A0A0B3BX21_9PSED</name>
<dbReference type="RefSeq" id="WP_027588788.1">
    <property type="nucleotide sequence ID" value="NZ_FMUP01000001.1"/>
</dbReference>
<evidence type="ECO:0000313" key="2">
    <source>
        <dbReference type="EMBL" id="KHO65234.1"/>
    </source>
</evidence>
<protein>
    <submittedName>
        <fullName evidence="2">Uncharacterized protein</fullName>
    </submittedName>
</protein>
<keyword evidence="4" id="KW-1185">Reference proteome</keyword>
<evidence type="ECO:0000313" key="3">
    <source>
        <dbReference type="EMBL" id="SIP88884.1"/>
    </source>
</evidence>
<gene>
    <name evidence="2" type="ORF">PT85_03825</name>
    <name evidence="3" type="ORF">SAMN05421672_101194</name>
</gene>
<dbReference type="STRING" id="706570.PT85_03825"/>
<sequence>MKPGNARGLFLVCALGVASAAAAAWHEPGPGVVHGVSKGMKQCPMPPNVRAKMAQVEPGDELLLLLFALSQGRRSEG</sequence>
<evidence type="ECO:0000313" key="5">
    <source>
        <dbReference type="Proteomes" id="UP000186079"/>
    </source>
</evidence>
<reference evidence="3 5" key="2">
    <citation type="submission" date="2017-01" db="EMBL/GenBank/DDBJ databases">
        <authorList>
            <person name="Mah S.A."/>
            <person name="Swanson W.J."/>
            <person name="Moy G.W."/>
            <person name="Vacquier V.D."/>
        </authorList>
    </citation>
    <scope>NUCLEOTIDE SEQUENCE [LARGE SCALE GENOMIC DNA]</scope>
    <source>
        <strain evidence="3 5">ATCC 29606</strain>
    </source>
</reference>
<accession>A0A0B3BX21</accession>
<dbReference type="Proteomes" id="UP000186079">
    <property type="component" value="Unassembled WGS sequence"/>
</dbReference>
<dbReference type="EMBL" id="FTMC01000001">
    <property type="protein sequence ID" value="SIP88884.1"/>
    <property type="molecule type" value="Genomic_DNA"/>
</dbReference>
<reference evidence="2 4" key="1">
    <citation type="submission" date="2014-11" db="EMBL/GenBank/DDBJ databases">
        <title>Genome sequence of Pseudomonas tuomuerensis JCM 14085.</title>
        <authorList>
            <person name="Shin S.-K."/>
            <person name="Yi H."/>
        </authorList>
    </citation>
    <scope>NUCLEOTIDE SEQUENCE [LARGE SCALE GENOMIC DNA]</scope>
    <source>
        <strain evidence="2 4">JCM 14085</strain>
    </source>
</reference>
<dbReference type="AlphaFoldDB" id="A0A0B3BX21"/>
<dbReference type="EMBL" id="JTAK01000002">
    <property type="protein sequence ID" value="KHO65234.1"/>
    <property type="molecule type" value="Genomic_DNA"/>
</dbReference>
<keyword evidence="1" id="KW-0732">Signal</keyword>
<proteinExistence type="predicted"/>
<dbReference type="Proteomes" id="UP000030980">
    <property type="component" value="Unassembled WGS sequence"/>
</dbReference>